<dbReference type="EMBL" id="JAEQNA010000008">
    <property type="protein sequence ID" value="MBL0422457.1"/>
    <property type="molecule type" value="Genomic_DNA"/>
</dbReference>
<evidence type="ECO:0000313" key="2">
    <source>
        <dbReference type="Proteomes" id="UP000613011"/>
    </source>
</evidence>
<organism evidence="1 2">
    <name type="scientific">Ramlibacter aurantiacus</name>
    <dbReference type="NCBI Taxonomy" id="2801330"/>
    <lineage>
        <taxon>Bacteria</taxon>
        <taxon>Pseudomonadati</taxon>
        <taxon>Pseudomonadota</taxon>
        <taxon>Betaproteobacteria</taxon>
        <taxon>Burkholderiales</taxon>
        <taxon>Comamonadaceae</taxon>
        <taxon>Ramlibacter</taxon>
    </lineage>
</organism>
<dbReference type="Proteomes" id="UP000613011">
    <property type="component" value="Unassembled WGS sequence"/>
</dbReference>
<protein>
    <submittedName>
        <fullName evidence="1">Uncharacterized protein</fullName>
    </submittedName>
</protein>
<name>A0A936ZKB0_9BURK</name>
<evidence type="ECO:0000313" key="1">
    <source>
        <dbReference type="EMBL" id="MBL0422457.1"/>
    </source>
</evidence>
<dbReference type="AlphaFoldDB" id="A0A936ZKB0"/>
<accession>A0A936ZKB0</accession>
<gene>
    <name evidence="1" type="ORF">JI739_19070</name>
</gene>
<comment type="caution">
    <text evidence="1">The sequence shown here is derived from an EMBL/GenBank/DDBJ whole genome shotgun (WGS) entry which is preliminary data.</text>
</comment>
<keyword evidence="2" id="KW-1185">Reference proteome</keyword>
<reference evidence="1" key="1">
    <citation type="submission" date="2021-01" db="EMBL/GenBank/DDBJ databases">
        <title>Ramlibacter sp. strain AW1 16S ribosomal RNA gene Genome sequencing and assembly.</title>
        <authorList>
            <person name="Kang M."/>
        </authorList>
    </citation>
    <scope>NUCLEOTIDE SEQUENCE</scope>
    <source>
        <strain evidence="1">AW1</strain>
    </source>
</reference>
<dbReference type="RefSeq" id="WP_201685535.1">
    <property type="nucleotide sequence ID" value="NZ_JAEQNA010000008.1"/>
</dbReference>
<proteinExistence type="predicted"/>
<sequence length="1210" mass="127954">MPIQSGDVKLLKSAVMADVPEGGGAPTGNAIADGTSNAIFPDISELDRAGGRVSLRKTFLGIQTDDTDTYFGANVIVADPPQDPRVSVTLFSTKNTFDTRTQAASRIESYLTRGPEWGGYMYENHIVGQRVIQLFQRPSEQLPNVGQTLVLIHNEGLSTEKVQYVRATAVSAKERTFTFDQSGAATDYKANIVTVELSDALRYDFAGSPASRYFQRAASGTKLRDTTVADAGTYVGVVPLVDAAGLGDLTVKAASMFTQLVPSAQTETPISDVRSNGVSAALVATGAAITRTLNLIFNNSQAMHVGAPIYPGSLSIDRSGVTLTDAGGRLMNVGTEVGRVDYDNGIVTLAAPSVFSSEGSSAAHAVTFIPADVPDLITDQRAIPVTIESRSQSYAFVLDDIPLKRTLAISYLAQGRWYTLREDGSGAIKGLDSAYGVGTLSFTTGSVVVTLGALPDVGSRIIIQSASAVNTVPATNTLLSHGSKVYFPLNTSGDLSEEKGEKAIKIGSAIIKWDHGGMKTATDNGLGQLTGDATGSVDYTEGVVRISPNAMPPAGTVFLLDIDGDITTSVSVDVLSGYLGATNIRPGSVRFYASVKFTYGLGFSTNQLLFQERVVSVLVRDNGAGVLYFKDPGNNQNVNCGTIDYAAGTIENNSVVPVSEFDISGPSRNVQWYGVIGSGYGHQGTTQQRWNDIQEYTNNNRSRQCELLASAVSVSYSNSTASADSISIKANACCLRTEMVPNYTLRGANFMLGGVLYKQLPDNTLVRDPSPTTGGGTPSGSVAGASGVLTLSYWVAGQAPTVSNWRGVIAPPTAGLTAPFATSYTVFRTAASPLRPGSFSVLGTLMDGTSFNVAAGVDGKINGTRVKGRVDYEYGVIELYFVNPSGPAELNTDLSHLQIAGLTTIPADLVMINSIRYNTVSYSYLPLDAELLGIDPVRLPSDGRVPIFRAGGFAVVGHTGAITATVSNNQTINCGRVRLSRVRVIDSNGQVVNTGYTADLEAGTVTFTNVAGYAQPVTVQHRIEDMAVVREASINGEISFTRALTHNYPAGSYVSSALIAGDLFARTNIVFDQASWDGTWQDTVKGAVATATYNVAQFPIAVTNRGAISERWIIRFTNTTSFDVIGENVGVIASGTVTSVCAPINPATGVPYFSIDPLGWGAGWAVGNVMRFNTVGAQFPVWVVRTVQQGPETVPDDQFTLLIRGDVDTL</sequence>